<evidence type="ECO:0000313" key="2">
    <source>
        <dbReference type="Proteomes" id="UP000308600"/>
    </source>
</evidence>
<gene>
    <name evidence="1" type="ORF">BDN72DRAFT_901423</name>
</gene>
<reference evidence="1 2" key="1">
    <citation type="journal article" date="2019" name="Nat. Ecol. Evol.">
        <title>Megaphylogeny resolves global patterns of mushroom evolution.</title>
        <authorList>
            <person name="Varga T."/>
            <person name="Krizsan K."/>
            <person name="Foldi C."/>
            <person name="Dima B."/>
            <person name="Sanchez-Garcia M."/>
            <person name="Sanchez-Ramirez S."/>
            <person name="Szollosi G.J."/>
            <person name="Szarkandi J.G."/>
            <person name="Papp V."/>
            <person name="Albert L."/>
            <person name="Andreopoulos W."/>
            <person name="Angelini C."/>
            <person name="Antonin V."/>
            <person name="Barry K.W."/>
            <person name="Bougher N.L."/>
            <person name="Buchanan P."/>
            <person name="Buyck B."/>
            <person name="Bense V."/>
            <person name="Catcheside P."/>
            <person name="Chovatia M."/>
            <person name="Cooper J."/>
            <person name="Damon W."/>
            <person name="Desjardin D."/>
            <person name="Finy P."/>
            <person name="Geml J."/>
            <person name="Haridas S."/>
            <person name="Hughes K."/>
            <person name="Justo A."/>
            <person name="Karasinski D."/>
            <person name="Kautmanova I."/>
            <person name="Kiss B."/>
            <person name="Kocsube S."/>
            <person name="Kotiranta H."/>
            <person name="LaButti K.M."/>
            <person name="Lechner B.E."/>
            <person name="Liimatainen K."/>
            <person name="Lipzen A."/>
            <person name="Lukacs Z."/>
            <person name="Mihaltcheva S."/>
            <person name="Morgado L.N."/>
            <person name="Niskanen T."/>
            <person name="Noordeloos M.E."/>
            <person name="Ohm R.A."/>
            <person name="Ortiz-Santana B."/>
            <person name="Ovrebo C."/>
            <person name="Racz N."/>
            <person name="Riley R."/>
            <person name="Savchenko A."/>
            <person name="Shiryaev A."/>
            <person name="Soop K."/>
            <person name="Spirin V."/>
            <person name="Szebenyi C."/>
            <person name="Tomsovsky M."/>
            <person name="Tulloss R.E."/>
            <person name="Uehling J."/>
            <person name="Grigoriev I.V."/>
            <person name="Vagvolgyi C."/>
            <person name="Papp T."/>
            <person name="Martin F.M."/>
            <person name="Miettinen O."/>
            <person name="Hibbett D.S."/>
            <person name="Nagy L.G."/>
        </authorList>
    </citation>
    <scope>NUCLEOTIDE SEQUENCE [LARGE SCALE GENOMIC DNA]</scope>
    <source>
        <strain evidence="1 2">NL-1719</strain>
    </source>
</reference>
<name>A0ACD3AFX6_9AGAR</name>
<proteinExistence type="predicted"/>
<accession>A0ACD3AFX6</accession>
<dbReference type="Proteomes" id="UP000308600">
    <property type="component" value="Unassembled WGS sequence"/>
</dbReference>
<sequence>MSYSTGNATTTFNGLTNVQNNYFSSATHGHGGVHNSSGLGQWLLDDEELSANVWFVKWNGAQGVRRPVCHPGTRRALTAWVDSQAGSVVWISGWTGTGKTIFARTMAAYWAGQNRLGASYFFGPGPKDCMTSTQLLPALIAHQLSERVGVLPLQRPRVVNGQQLPPGRMFLDECHCEEEQIHLLDDIFNSVGQLGASVKFVISSRPTPRLEDKFNTFVTFQDQDIEHFLRASFDQICRIRRPDSAMSSTDGPWPSTKQIKRLVAWASGQFTFAHRLVETIQACQAQDPVEVLRRMLDNQALLFEDLDAHYLTIICKAETTIQAARMKQVFEQQVVDRGAPIQICDLLLHVTFEPSSLSDMVLFWFVKTSDIGIALLHLRAILVRPFGDDGPVEFWHRSFRDFLLRPHKPHEFSLKSVDTGSKSFFFLRRLMVEHSCLSATHRNLSPSQWLGYVFLCCNNRQVGILPTFCNILR</sequence>
<protein>
    <submittedName>
        <fullName evidence="1">Uncharacterized protein</fullName>
    </submittedName>
</protein>
<evidence type="ECO:0000313" key="1">
    <source>
        <dbReference type="EMBL" id="TFK64596.1"/>
    </source>
</evidence>
<organism evidence="1 2">
    <name type="scientific">Pluteus cervinus</name>
    <dbReference type="NCBI Taxonomy" id="181527"/>
    <lineage>
        <taxon>Eukaryota</taxon>
        <taxon>Fungi</taxon>
        <taxon>Dikarya</taxon>
        <taxon>Basidiomycota</taxon>
        <taxon>Agaricomycotina</taxon>
        <taxon>Agaricomycetes</taxon>
        <taxon>Agaricomycetidae</taxon>
        <taxon>Agaricales</taxon>
        <taxon>Pluteineae</taxon>
        <taxon>Pluteaceae</taxon>
        <taxon>Pluteus</taxon>
    </lineage>
</organism>
<dbReference type="EMBL" id="ML208468">
    <property type="protein sequence ID" value="TFK64596.1"/>
    <property type="molecule type" value="Genomic_DNA"/>
</dbReference>
<keyword evidence="2" id="KW-1185">Reference proteome</keyword>